<evidence type="ECO:0000256" key="1">
    <source>
        <dbReference type="ARBA" id="ARBA00010759"/>
    </source>
</evidence>
<evidence type="ECO:0000313" key="3">
    <source>
        <dbReference type="EMBL" id="HIU29222.1"/>
    </source>
</evidence>
<dbReference type="PANTHER" id="PTHR10458">
    <property type="entry name" value="PEPTIDE DEFORMYLASE"/>
    <property type="match status" value="1"/>
</dbReference>
<dbReference type="AlphaFoldDB" id="A0A9D1I7E0"/>
<dbReference type="PRINTS" id="PR01576">
    <property type="entry name" value="PDEFORMYLASE"/>
</dbReference>
<keyword evidence="2" id="KW-0408">Iron</keyword>
<comment type="similarity">
    <text evidence="1">Belongs to the polypeptide deformylase family.</text>
</comment>
<dbReference type="EMBL" id="DVMM01000058">
    <property type="protein sequence ID" value="HIU29222.1"/>
    <property type="molecule type" value="Genomic_DNA"/>
</dbReference>
<feature type="non-terminal residue" evidence="3">
    <location>
        <position position="1"/>
    </location>
</feature>
<evidence type="ECO:0000256" key="2">
    <source>
        <dbReference type="ARBA" id="ARBA00023004"/>
    </source>
</evidence>
<comment type="caution">
    <text evidence="3">The sequence shown here is derived from an EMBL/GenBank/DDBJ whole genome shotgun (WGS) entry which is preliminary data.</text>
</comment>
<name>A0A9D1I7E0_9CLOT</name>
<organism evidence="3 4">
    <name type="scientific">Candidatus Egerieisoma faecipullorum</name>
    <dbReference type="NCBI Taxonomy" id="2840963"/>
    <lineage>
        <taxon>Bacteria</taxon>
        <taxon>Bacillati</taxon>
        <taxon>Bacillota</taxon>
        <taxon>Clostridia</taxon>
        <taxon>Eubacteriales</taxon>
        <taxon>Clostridiaceae</taxon>
        <taxon>Clostridiaceae incertae sedis</taxon>
        <taxon>Candidatus Egerieisoma</taxon>
    </lineage>
</organism>
<dbReference type="InterPro" id="IPR036821">
    <property type="entry name" value="Peptide_deformylase_sf"/>
</dbReference>
<dbReference type="Proteomes" id="UP000824089">
    <property type="component" value="Unassembled WGS sequence"/>
</dbReference>
<dbReference type="GO" id="GO:0042586">
    <property type="term" value="F:peptide deformylase activity"/>
    <property type="evidence" value="ECO:0007669"/>
    <property type="project" value="InterPro"/>
</dbReference>
<evidence type="ECO:0000313" key="4">
    <source>
        <dbReference type="Proteomes" id="UP000824089"/>
    </source>
</evidence>
<reference evidence="3" key="1">
    <citation type="submission" date="2020-10" db="EMBL/GenBank/DDBJ databases">
        <authorList>
            <person name="Gilroy R."/>
        </authorList>
    </citation>
    <scope>NUCLEOTIDE SEQUENCE</scope>
    <source>
        <strain evidence="3">CHK195-4489</strain>
    </source>
</reference>
<sequence length="94" mass="10376">DREGGKFALINPVITKEEGEQESCEGCLSLPGYRGTVKRPQKVAVEALDTDGNKVALEAESYLAVILCHEIDHLSGILYKDKALVYEKIPENEE</sequence>
<dbReference type="Pfam" id="PF01327">
    <property type="entry name" value="Pep_deformylase"/>
    <property type="match status" value="1"/>
</dbReference>
<accession>A0A9D1I7E0</accession>
<protein>
    <submittedName>
        <fullName evidence="3">Peptide deformylase</fullName>
    </submittedName>
</protein>
<dbReference type="PANTHER" id="PTHR10458:SF22">
    <property type="entry name" value="PEPTIDE DEFORMYLASE"/>
    <property type="match status" value="1"/>
</dbReference>
<dbReference type="Gene3D" id="3.90.45.10">
    <property type="entry name" value="Peptide deformylase"/>
    <property type="match status" value="1"/>
</dbReference>
<reference evidence="3" key="2">
    <citation type="journal article" date="2021" name="PeerJ">
        <title>Extensive microbial diversity within the chicken gut microbiome revealed by metagenomics and culture.</title>
        <authorList>
            <person name="Gilroy R."/>
            <person name="Ravi A."/>
            <person name="Getino M."/>
            <person name="Pursley I."/>
            <person name="Horton D.L."/>
            <person name="Alikhan N.F."/>
            <person name="Baker D."/>
            <person name="Gharbi K."/>
            <person name="Hall N."/>
            <person name="Watson M."/>
            <person name="Adriaenssens E.M."/>
            <person name="Foster-Nyarko E."/>
            <person name="Jarju S."/>
            <person name="Secka A."/>
            <person name="Antonio M."/>
            <person name="Oren A."/>
            <person name="Chaudhuri R.R."/>
            <person name="La Ragione R."/>
            <person name="Hildebrand F."/>
            <person name="Pallen M.J."/>
        </authorList>
    </citation>
    <scope>NUCLEOTIDE SEQUENCE</scope>
    <source>
        <strain evidence="3">CHK195-4489</strain>
    </source>
</reference>
<gene>
    <name evidence="3" type="ORF">IAD50_02875</name>
</gene>
<dbReference type="SUPFAM" id="SSF56420">
    <property type="entry name" value="Peptide deformylase"/>
    <property type="match status" value="1"/>
</dbReference>
<dbReference type="InterPro" id="IPR023635">
    <property type="entry name" value="Peptide_deformylase"/>
</dbReference>
<proteinExistence type="inferred from homology"/>